<accession>A0A5R8YWC7</accession>
<dbReference type="Gene3D" id="3.40.50.20">
    <property type="match status" value="1"/>
</dbReference>
<keyword evidence="1" id="KW-0436">Ligase</keyword>
<keyword evidence="3 4" id="KW-0067">ATP-binding</keyword>
<dbReference type="InterPro" id="IPR011761">
    <property type="entry name" value="ATP-grasp"/>
</dbReference>
<dbReference type="PANTHER" id="PTHR43585:SF2">
    <property type="entry name" value="ATP-GRASP ENZYME FSQD"/>
    <property type="match status" value="1"/>
</dbReference>
<proteinExistence type="predicted"/>
<dbReference type="InterPro" id="IPR052032">
    <property type="entry name" value="ATP-dep_AA_Ligase"/>
</dbReference>
<dbReference type="SUPFAM" id="SSF56059">
    <property type="entry name" value="Glutathione synthetase ATP-binding domain-like"/>
    <property type="match status" value="1"/>
</dbReference>
<keyword evidence="7" id="KW-1185">Reference proteome</keyword>
<dbReference type="Gene3D" id="3.30.1490.20">
    <property type="entry name" value="ATP-grasp fold, A domain"/>
    <property type="match status" value="1"/>
</dbReference>
<dbReference type="GO" id="GO:0016874">
    <property type="term" value="F:ligase activity"/>
    <property type="evidence" value="ECO:0007669"/>
    <property type="project" value="UniProtKB-KW"/>
</dbReference>
<sequence>MTTGGHVICVGFHAAEAHAVDFDLHTVTAVMSRGSAARLPAEVAGRFARIAPLDLDSRDLDAYDRASGRICELARELAGEFGPPAGVIGLYEHTTLPAARLREHLGVGGTSPRTARLCRDKVGMKRVLAQAGVRVPRFLPLGPDTPREDLARFARQVPGRIVVKPRSQAASLGVRILEGGGELLALAEAGGIGERYEAEEFVEGSVFHLDGVVRDGVVRWLCPSRYVTTAFAFQHERKPMISVVLDDRALATRMFAFAETVLRTLGLTDSVFHLELFHTPDDEIVFLEIGNRFGGAGVPVHHRTSYGVDLPREAVLACTGGPSELAGPAEMHRHSGLPASGWMFVPLDEARRCRVVEVRGLGDLPGSVAWSAVPAVGDVLDGSSDVWNTAGRFVVLGESAAAVENDMKKIAATYSVSVTGD</sequence>
<dbReference type="InterPro" id="IPR013815">
    <property type="entry name" value="ATP_grasp_subdomain_1"/>
</dbReference>
<evidence type="ECO:0000313" key="7">
    <source>
        <dbReference type="Proteomes" id="UP000309033"/>
    </source>
</evidence>
<dbReference type="Gene3D" id="3.30.470.20">
    <property type="entry name" value="ATP-grasp fold, B domain"/>
    <property type="match status" value="1"/>
</dbReference>
<dbReference type="PANTHER" id="PTHR43585">
    <property type="entry name" value="FUMIPYRROLE BIOSYNTHESIS PROTEIN C"/>
    <property type="match status" value="1"/>
</dbReference>
<dbReference type="GO" id="GO:0005524">
    <property type="term" value="F:ATP binding"/>
    <property type="evidence" value="ECO:0007669"/>
    <property type="project" value="UniProtKB-UniRule"/>
</dbReference>
<evidence type="ECO:0000256" key="1">
    <source>
        <dbReference type="ARBA" id="ARBA00022598"/>
    </source>
</evidence>
<dbReference type="EMBL" id="VANP01000007">
    <property type="protein sequence ID" value="TLP57809.1"/>
    <property type="molecule type" value="Genomic_DNA"/>
</dbReference>
<evidence type="ECO:0000256" key="4">
    <source>
        <dbReference type="PROSITE-ProRule" id="PRU00409"/>
    </source>
</evidence>
<gene>
    <name evidence="6" type="ORF">FED44_19755</name>
</gene>
<name>A0A5R8YWC7_9ACTN</name>
<evidence type="ECO:0000256" key="3">
    <source>
        <dbReference type="ARBA" id="ARBA00022840"/>
    </source>
</evidence>
<protein>
    <recommendedName>
        <fullName evidence="5">ATP-grasp domain-containing protein</fullName>
    </recommendedName>
</protein>
<evidence type="ECO:0000256" key="2">
    <source>
        <dbReference type="ARBA" id="ARBA00022741"/>
    </source>
</evidence>
<dbReference type="OrthoDB" id="9803907at2"/>
<dbReference type="AlphaFoldDB" id="A0A5R8YWC7"/>
<dbReference type="GO" id="GO:0046872">
    <property type="term" value="F:metal ion binding"/>
    <property type="evidence" value="ECO:0007669"/>
    <property type="project" value="InterPro"/>
</dbReference>
<feature type="domain" description="ATP-grasp" evidence="5">
    <location>
        <begin position="125"/>
        <end position="319"/>
    </location>
</feature>
<dbReference type="PROSITE" id="PS50975">
    <property type="entry name" value="ATP_GRASP"/>
    <property type="match status" value="1"/>
</dbReference>
<comment type="caution">
    <text evidence="6">The sequence shown here is derived from an EMBL/GenBank/DDBJ whole genome shotgun (WGS) entry which is preliminary data.</text>
</comment>
<dbReference type="Proteomes" id="UP000309033">
    <property type="component" value="Unassembled WGS sequence"/>
</dbReference>
<organism evidence="6 7">
    <name type="scientific">Microbispora triticiradicis</name>
    <dbReference type="NCBI Taxonomy" id="2200763"/>
    <lineage>
        <taxon>Bacteria</taxon>
        <taxon>Bacillati</taxon>
        <taxon>Actinomycetota</taxon>
        <taxon>Actinomycetes</taxon>
        <taxon>Streptosporangiales</taxon>
        <taxon>Streptosporangiaceae</taxon>
        <taxon>Microbispora</taxon>
    </lineage>
</organism>
<reference evidence="6" key="1">
    <citation type="submission" date="2019-05" db="EMBL/GenBank/DDBJ databases">
        <title>Isolation, diversity and antifungal activity of Actinobacteria from wheat.</title>
        <authorList>
            <person name="Yu B."/>
        </authorList>
    </citation>
    <scope>NUCLEOTIDE SEQUENCE [LARGE SCALE GENOMIC DNA]</scope>
    <source>
        <strain evidence="6">NEAU-HEGS1-5</strain>
    </source>
</reference>
<keyword evidence="2 4" id="KW-0547">Nucleotide-binding</keyword>
<evidence type="ECO:0000259" key="5">
    <source>
        <dbReference type="PROSITE" id="PS50975"/>
    </source>
</evidence>
<evidence type="ECO:0000313" key="6">
    <source>
        <dbReference type="EMBL" id="TLP57809.1"/>
    </source>
</evidence>